<dbReference type="InterPro" id="IPR052462">
    <property type="entry name" value="SLIRP/GR-RBP-like"/>
</dbReference>
<feature type="domain" description="RRM" evidence="3">
    <location>
        <begin position="21"/>
        <end position="98"/>
    </location>
</feature>
<keyword evidence="1" id="KW-0694">RNA-binding</keyword>
<dbReference type="InterPro" id="IPR035979">
    <property type="entry name" value="RBD_domain_sf"/>
</dbReference>
<dbReference type="SMART" id="SM00360">
    <property type="entry name" value="RRM"/>
    <property type="match status" value="1"/>
</dbReference>
<evidence type="ECO:0000256" key="1">
    <source>
        <dbReference type="ARBA" id="ARBA00022884"/>
    </source>
</evidence>
<evidence type="ECO:0000313" key="4">
    <source>
        <dbReference type="EMBL" id="VAW40050.1"/>
    </source>
</evidence>
<dbReference type="Gene3D" id="3.30.70.330">
    <property type="match status" value="1"/>
</dbReference>
<proteinExistence type="predicted"/>
<dbReference type="PROSITE" id="PS50102">
    <property type="entry name" value="RRM"/>
    <property type="match status" value="1"/>
</dbReference>
<evidence type="ECO:0000259" key="3">
    <source>
        <dbReference type="PROSITE" id="PS50102"/>
    </source>
</evidence>
<feature type="region of interest" description="Disordered" evidence="2">
    <location>
        <begin position="93"/>
        <end position="120"/>
    </location>
</feature>
<evidence type="ECO:0000256" key="2">
    <source>
        <dbReference type="SAM" id="MobiDB-lite"/>
    </source>
</evidence>
<dbReference type="InterPro" id="IPR048289">
    <property type="entry name" value="RRM2_NsCP33-like"/>
</dbReference>
<gene>
    <name evidence="4" type="ORF">MNBD_CHLOROFLEXI01-2418</name>
</gene>
<dbReference type="InterPro" id="IPR000504">
    <property type="entry name" value="RRM_dom"/>
</dbReference>
<organism evidence="4">
    <name type="scientific">hydrothermal vent metagenome</name>
    <dbReference type="NCBI Taxonomy" id="652676"/>
    <lineage>
        <taxon>unclassified sequences</taxon>
        <taxon>metagenomes</taxon>
        <taxon>ecological metagenomes</taxon>
    </lineage>
</organism>
<feature type="compositionally biased region" description="Basic and acidic residues" evidence="2">
    <location>
        <begin position="93"/>
        <end position="102"/>
    </location>
</feature>
<dbReference type="Pfam" id="PF00076">
    <property type="entry name" value="RRM_1"/>
    <property type="match status" value="1"/>
</dbReference>
<dbReference type="CDD" id="cd21608">
    <property type="entry name" value="RRM2_NsCP33_like"/>
    <property type="match status" value="1"/>
</dbReference>
<feature type="compositionally biased region" description="Gly residues" evidence="2">
    <location>
        <begin position="103"/>
        <end position="120"/>
    </location>
</feature>
<dbReference type="GO" id="GO:0003723">
    <property type="term" value="F:RNA binding"/>
    <property type="evidence" value="ECO:0007669"/>
    <property type="project" value="UniProtKB-KW"/>
</dbReference>
<dbReference type="AlphaFoldDB" id="A0A3B0VHA5"/>
<dbReference type="SUPFAM" id="SSF54928">
    <property type="entry name" value="RNA-binding domain, RBD"/>
    <property type="match status" value="1"/>
</dbReference>
<name>A0A3B0VHA5_9ZZZZ</name>
<accession>A0A3B0VHA5</accession>
<dbReference type="PANTHER" id="PTHR48027">
    <property type="entry name" value="HETEROGENEOUS NUCLEAR RIBONUCLEOPROTEIN 87F-RELATED"/>
    <property type="match status" value="1"/>
</dbReference>
<protein>
    <submittedName>
        <fullName evidence="4">RNA-binding protein</fullName>
    </submittedName>
</protein>
<sequence>MRDRLLCCKVELVEENKLLSKKIYVGNLSFQATEDIVREMFEAHGEVESIAWINDRDTGRFRGFCFVEMPDSEASAAIEALDGQEIDGRALRVNEARPRENRGGGNRGGGNRGGGNRGWG</sequence>
<reference evidence="4" key="1">
    <citation type="submission" date="2018-06" db="EMBL/GenBank/DDBJ databases">
        <authorList>
            <person name="Zhirakovskaya E."/>
        </authorList>
    </citation>
    <scope>NUCLEOTIDE SEQUENCE</scope>
</reference>
<dbReference type="EMBL" id="UOEU01000776">
    <property type="protein sequence ID" value="VAW40050.1"/>
    <property type="molecule type" value="Genomic_DNA"/>
</dbReference>
<dbReference type="InterPro" id="IPR012677">
    <property type="entry name" value="Nucleotide-bd_a/b_plait_sf"/>
</dbReference>